<feature type="binding site" evidence="9">
    <location>
        <position position="78"/>
    </location>
    <ligand>
        <name>substrate</name>
    </ligand>
</feature>
<evidence type="ECO:0000256" key="9">
    <source>
        <dbReference type="HAMAP-Rule" id="MF_00151"/>
    </source>
</evidence>
<dbReference type="GO" id="GO:0015937">
    <property type="term" value="P:coenzyme A biosynthetic process"/>
    <property type="evidence" value="ECO:0007669"/>
    <property type="project" value="UniProtKB-UniRule"/>
</dbReference>
<comment type="cofactor">
    <cofactor evidence="9">
        <name>Mg(2+)</name>
        <dbReference type="ChEBI" id="CHEBI:18420"/>
    </cofactor>
</comment>
<evidence type="ECO:0000256" key="8">
    <source>
        <dbReference type="ARBA" id="ARBA00029346"/>
    </source>
</evidence>
<feature type="binding site" evidence="9">
    <location>
        <position position="42"/>
    </location>
    <ligand>
        <name>substrate</name>
    </ligand>
</feature>
<dbReference type="SUPFAM" id="SSF52374">
    <property type="entry name" value="Nucleotidylyl transferase"/>
    <property type="match status" value="1"/>
</dbReference>
<feature type="binding site" evidence="9">
    <location>
        <begin position="10"/>
        <end position="11"/>
    </location>
    <ligand>
        <name>ATP</name>
        <dbReference type="ChEBI" id="CHEBI:30616"/>
    </ligand>
</feature>
<feature type="domain" description="Cytidyltransferase-like" evidence="10">
    <location>
        <begin position="6"/>
        <end position="138"/>
    </location>
</feature>
<gene>
    <name evidence="9 11" type="primary">coaD</name>
    <name evidence="11" type="ORF">JG30_09270</name>
</gene>
<feature type="binding site" evidence="9">
    <location>
        <begin position="128"/>
        <end position="134"/>
    </location>
    <ligand>
        <name>ATP</name>
        <dbReference type="ChEBI" id="CHEBI:30616"/>
    </ligand>
</feature>
<comment type="pathway">
    <text evidence="9">Cofactor biosynthesis; coenzyme A biosynthesis; CoA from (R)-pantothenate: step 4/5.</text>
</comment>
<reference evidence="11 12" key="1">
    <citation type="submission" date="2015-01" db="EMBL/GenBank/DDBJ databases">
        <title>Comparative genomics of the lactic acid bacteria isolated from the honey bee gut.</title>
        <authorList>
            <person name="Ellegaard K.M."/>
            <person name="Tamarit D."/>
            <person name="Javelind E."/>
            <person name="Olofsson T."/>
            <person name="Andersson S.G."/>
            <person name="Vasquez A."/>
        </authorList>
    </citation>
    <scope>NUCLEOTIDE SEQUENCE [LARGE SCALE GENOMIC DNA]</scope>
    <source>
        <strain evidence="11 12">Bin4</strain>
    </source>
</reference>
<accession>A0A0F4LUB8</accession>
<dbReference type="RefSeq" id="WP_046316597.1">
    <property type="nucleotide sequence ID" value="NZ_JAMBJK010000001.1"/>
</dbReference>
<dbReference type="InterPro" id="IPR004821">
    <property type="entry name" value="Cyt_trans-like"/>
</dbReference>
<dbReference type="InterPro" id="IPR014729">
    <property type="entry name" value="Rossmann-like_a/b/a_fold"/>
</dbReference>
<dbReference type="Proteomes" id="UP000033558">
    <property type="component" value="Unassembled WGS sequence"/>
</dbReference>
<keyword evidence="1 9" id="KW-0963">Cytoplasm</keyword>
<keyword evidence="4 9" id="KW-0547">Nucleotide-binding</keyword>
<comment type="subunit">
    <text evidence="9">Homohexamer.</text>
</comment>
<feature type="binding site" evidence="9">
    <location>
        <position position="103"/>
    </location>
    <ligand>
        <name>ATP</name>
        <dbReference type="ChEBI" id="CHEBI:30616"/>
    </ligand>
</feature>
<dbReference type="NCBIfam" id="TIGR01510">
    <property type="entry name" value="coaD_prev_kdtB"/>
    <property type="match status" value="1"/>
</dbReference>
<dbReference type="GO" id="GO:0005524">
    <property type="term" value="F:ATP binding"/>
    <property type="evidence" value="ECO:0007669"/>
    <property type="project" value="UniProtKB-KW"/>
</dbReference>
<dbReference type="GO" id="GO:0005737">
    <property type="term" value="C:cytoplasm"/>
    <property type="evidence" value="ECO:0007669"/>
    <property type="project" value="UniProtKB-SubCell"/>
</dbReference>
<dbReference type="HOGENOM" id="CLU_100149_0_1_9"/>
<organism evidence="11 12">
    <name type="scientific">Bombilactobacillus mellifer</name>
    <dbReference type="NCBI Taxonomy" id="1218492"/>
    <lineage>
        <taxon>Bacteria</taxon>
        <taxon>Bacillati</taxon>
        <taxon>Bacillota</taxon>
        <taxon>Bacilli</taxon>
        <taxon>Lactobacillales</taxon>
        <taxon>Lactobacillaceae</taxon>
        <taxon>Bombilactobacillus</taxon>
    </lineage>
</organism>
<feature type="binding site" evidence="9">
    <location>
        <position position="92"/>
    </location>
    <ligand>
        <name>substrate</name>
    </ligand>
</feature>
<keyword evidence="7 9" id="KW-0173">Coenzyme A biosynthesis</keyword>
<dbReference type="Gene3D" id="3.40.50.620">
    <property type="entry name" value="HUPs"/>
    <property type="match status" value="1"/>
</dbReference>
<evidence type="ECO:0000256" key="1">
    <source>
        <dbReference type="ARBA" id="ARBA00022490"/>
    </source>
</evidence>
<dbReference type="PATRIC" id="fig|1218492.5.peg.1066"/>
<feature type="binding site" evidence="9">
    <location>
        <position position="10"/>
    </location>
    <ligand>
        <name>substrate</name>
    </ligand>
</feature>
<keyword evidence="2 9" id="KW-0808">Transferase</keyword>
<evidence type="ECO:0000256" key="2">
    <source>
        <dbReference type="ARBA" id="ARBA00022679"/>
    </source>
</evidence>
<evidence type="ECO:0000256" key="6">
    <source>
        <dbReference type="ARBA" id="ARBA00022842"/>
    </source>
</evidence>
<evidence type="ECO:0000256" key="7">
    <source>
        <dbReference type="ARBA" id="ARBA00022993"/>
    </source>
</evidence>
<dbReference type="InterPro" id="IPR001980">
    <property type="entry name" value="PPAT"/>
</dbReference>
<name>A0A0F4LUB8_9LACO</name>
<evidence type="ECO:0000313" key="12">
    <source>
        <dbReference type="Proteomes" id="UP000033558"/>
    </source>
</evidence>
<feature type="site" description="Transition state stabilizer" evidence="9">
    <location>
        <position position="18"/>
    </location>
</feature>
<dbReference type="EMBL" id="JXJQ01000008">
    <property type="protein sequence ID" value="KJY61874.1"/>
    <property type="molecule type" value="Genomic_DNA"/>
</dbReference>
<comment type="caution">
    <text evidence="11">The sequence shown here is derived from an EMBL/GenBank/DDBJ whole genome shotgun (WGS) entry which is preliminary data.</text>
</comment>
<evidence type="ECO:0000256" key="5">
    <source>
        <dbReference type="ARBA" id="ARBA00022840"/>
    </source>
</evidence>
<dbReference type="EC" id="2.7.7.3" evidence="9"/>
<feature type="binding site" evidence="9">
    <location>
        <position position="18"/>
    </location>
    <ligand>
        <name>ATP</name>
        <dbReference type="ChEBI" id="CHEBI:30616"/>
    </ligand>
</feature>
<dbReference type="STRING" id="1218492.JG30_09270"/>
<dbReference type="NCBIfam" id="TIGR00125">
    <property type="entry name" value="cyt_tran_rel"/>
    <property type="match status" value="1"/>
</dbReference>
<keyword evidence="12" id="KW-1185">Reference proteome</keyword>
<dbReference type="GO" id="GO:0004595">
    <property type="term" value="F:pantetheine-phosphate adenylyltransferase activity"/>
    <property type="evidence" value="ECO:0007669"/>
    <property type="project" value="UniProtKB-UniRule"/>
</dbReference>
<dbReference type="Pfam" id="PF01467">
    <property type="entry name" value="CTP_transf_like"/>
    <property type="match status" value="1"/>
</dbReference>
<comment type="similarity">
    <text evidence="9">Belongs to the bacterial CoaD family.</text>
</comment>
<keyword evidence="3 9" id="KW-0548">Nucleotidyltransferase</keyword>
<sequence>MSKIGLYAGSFDPVTNGHLELIQRAATIVDQLYVVIMKNTQKQYTFSFTEKRDLLAASLKDAQAAHNIHLMVSQDQLVTQVAQQVHANFLIRGLRTPADLEYELDMQEVNRLQVGQLETIYLIAHPRYAHISSSMVKEIVYYHGNIDGLVPPVVAQALAAKRDRSL</sequence>
<evidence type="ECO:0000256" key="4">
    <source>
        <dbReference type="ARBA" id="ARBA00022741"/>
    </source>
</evidence>
<dbReference type="HAMAP" id="MF_00151">
    <property type="entry name" value="PPAT_bact"/>
    <property type="match status" value="1"/>
</dbReference>
<evidence type="ECO:0000256" key="3">
    <source>
        <dbReference type="ARBA" id="ARBA00022695"/>
    </source>
</evidence>
<comment type="subcellular location">
    <subcellularLocation>
        <location evidence="9">Cytoplasm</location>
    </subcellularLocation>
</comment>
<proteinExistence type="inferred from homology"/>
<keyword evidence="6 9" id="KW-0460">Magnesium</keyword>
<protein>
    <recommendedName>
        <fullName evidence="9">Phosphopantetheine adenylyltransferase</fullName>
        <ecNumber evidence="9">2.7.7.3</ecNumber>
    </recommendedName>
    <alternativeName>
        <fullName evidence="9">Dephospho-CoA pyrophosphorylase</fullName>
    </alternativeName>
    <alternativeName>
        <fullName evidence="9">Pantetheine-phosphate adenylyltransferase</fullName>
        <shortName evidence="9">PPAT</shortName>
    </alternativeName>
</protein>
<feature type="binding site" evidence="9">
    <location>
        <begin position="93"/>
        <end position="95"/>
    </location>
    <ligand>
        <name>ATP</name>
        <dbReference type="ChEBI" id="CHEBI:30616"/>
    </ligand>
</feature>
<evidence type="ECO:0000259" key="10">
    <source>
        <dbReference type="Pfam" id="PF01467"/>
    </source>
</evidence>
<dbReference type="PANTHER" id="PTHR21342">
    <property type="entry name" value="PHOSPHOPANTETHEINE ADENYLYLTRANSFERASE"/>
    <property type="match status" value="1"/>
</dbReference>
<dbReference type="AlphaFoldDB" id="A0A0F4LUB8"/>
<dbReference type="PANTHER" id="PTHR21342:SF1">
    <property type="entry name" value="PHOSPHOPANTETHEINE ADENYLYLTRANSFERASE"/>
    <property type="match status" value="1"/>
</dbReference>
<comment type="function">
    <text evidence="9">Reversibly transfers an adenylyl group from ATP to 4'-phosphopantetheine, yielding dephospho-CoA (dPCoA) and pyrophosphate.</text>
</comment>
<dbReference type="PRINTS" id="PR01020">
    <property type="entry name" value="LPSBIOSNTHSS"/>
</dbReference>
<comment type="catalytic activity">
    <reaction evidence="8 9">
        <text>(R)-4'-phosphopantetheine + ATP + H(+) = 3'-dephospho-CoA + diphosphate</text>
        <dbReference type="Rhea" id="RHEA:19801"/>
        <dbReference type="ChEBI" id="CHEBI:15378"/>
        <dbReference type="ChEBI" id="CHEBI:30616"/>
        <dbReference type="ChEBI" id="CHEBI:33019"/>
        <dbReference type="ChEBI" id="CHEBI:57328"/>
        <dbReference type="ChEBI" id="CHEBI:61723"/>
        <dbReference type="EC" id="2.7.7.3"/>
    </reaction>
</comment>
<keyword evidence="5 9" id="KW-0067">ATP-binding</keyword>
<evidence type="ECO:0000313" key="11">
    <source>
        <dbReference type="EMBL" id="KJY61874.1"/>
    </source>
</evidence>
<dbReference type="UniPathway" id="UPA00241">
    <property type="reaction ID" value="UER00355"/>
</dbReference>
<dbReference type="OrthoDB" id="9806661at2"/>